<evidence type="ECO:0000259" key="4">
    <source>
        <dbReference type="PROSITE" id="PS50195"/>
    </source>
</evidence>
<evidence type="ECO:0000313" key="6">
    <source>
        <dbReference type="EMBL" id="CAH0561356.1"/>
    </source>
</evidence>
<dbReference type="InterPro" id="IPR001683">
    <property type="entry name" value="PX_dom"/>
</dbReference>
<feature type="domain" description="PXA" evidence="5">
    <location>
        <begin position="97"/>
        <end position="264"/>
    </location>
</feature>
<feature type="domain" description="RGS" evidence="3">
    <location>
        <begin position="385"/>
        <end position="500"/>
    </location>
</feature>
<dbReference type="PROSITE" id="PS51207">
    <property type="entry name" value="PXA"/>
    <property type="match status" value="1"/>
</dbReference>
<dbReference type="InterPro" id="IPR036305">
    <property type="entry name" value="RGS_sf"/>
</dbReference>
<dbReference type="PANTHER" id="PTHR22775">
    <property type="entry name" value="SORTING NEXIN"/>
    <property type="match status" value="1"/>
</dbReference>
<evidence type="ECO:0000256" key="1">
    <source>
        <dbReference type="ARBA" id="ARBA00010883"/>
    </source>
</evidence>
<dbReference type="PROSITE" id="PS50195">
    <property type="entry name" value="PX"/>
    <property type="match status" value="1"/>
</dbReference>
<gene>
    <name evidence="6" type="ORF">MELIAE_LOCUS10902</name>
</gene>
<dbReference type="InterPro" id="IPR037899">
    <property type="entry name" value="SNX25_PX"/>
</dbReference>
<dbReference type="InterPro" id="IPR016137">
    <property type="entry name" value="RGS"/>
</dbReference>
<feature type="domain" description="PX" evidence="4">
    <location>
        <begin position="607"/>
        <end position="730"/>
    </location>
</feature>
<dbReference type="InterPro" id="IPR013937">
    <property type="entry name" value="Sorting_nexin_C"/>
</dbReference>
<feature type="transmembrane region" description="Helical" evidence="2">
    <location>
        <begin position="6"/>
        <end position="24"/>
    </location>
</feature>
<dbReference type="SUPFAM" id="SSF48097">
    <property type="entry name" value="Regulator of G-protein signaling, RGS"/>
    <property type="match status" value="1"/>
</dbReference>
<dbReference type="CDD" id="cd08720">
    <property type="entry name" value="RGS_SNX25"/>
    <property type="match status" value="1"/>
</dbReference>
<name>A0A9P0BF29_BRAAE</name>
<dbReference type="Gene3D" id="3.30.1520.10">
    <property type="entry name" value="Phox-like domain"/>
    <property type="match status" value="1"/>
</dbReference>
<dbReference type="Proteomes" id="UP001154078">
    <property type="component" value="Chromosome 7"/>
</dbReference>
<dbReference type="SMART" id="SM00315">
    <property type="entry name" value="RGS"/>
    <property type="match status" value="1"/>
</dbReference>
<dbReference type="Pfam" id="PF08628">
    <property type="entry name" value="Nexin_C"/>
    <property type="match status" value="1"/>
</dbReference>
<dbReference type="SMART" id="SM00312">
    <property type="entry name" value="PX"/>
    <property type="match status" value="1"/>
</dbReference>
<dbReference type="InterPro" id="IPR003114">
    <property type="entry name" value="Phox_assoc"/>
</dbReference>
<dbReference type="SMART" id="SM00313">
    <property type="entry name" value="PXA"/>
    <property type="match status" value="1"/>
</dbReference>
<evidence type="ECO:0008006" key="8">
    <source>
        <dbReference type="Google" id="ProtNLM"/>
    </source>
</evidence>
<keyword evidence="2" id="KW-0812">Transmembrane</keyword>
<dbReference type="Pfam" id="PF00787">
    <property type="entry name" value="PX"/>
    <property type="match status" value="1"/>
</dbReference>
<protein>
    <recommendedName>
        <fullName evidence="8">Sorting nexin-25</fullName>
    </recommendedName>
</protein>
<sequence>MNTYVYLISALIGLLGSVFIYPLFIKIVFYVLLIVLSLVLGVICALWINLVLSSPHKSTVGADNTLRQLEYFRNKLMKDYDSYVTAKNSTQLVSVFGRTVDSLLQQLLDFILRDYVSVYIKEYAYDAENLEYTIKEDMWGAIQILHERFARIDEAKLIAIDMVTKLTEHFENIREAKTQMIENVRPPEFRLSNYVLSEQKEYEYLRNMSELFIMFLLPRSYSLSPTKHFIREILTCKVFKPFIENITDPDFFNRNVIIYIEAQENESRIHVKGIENAHTFGDVIKIIHNTNEIEALKSLRYNIVTKLMQATTLQNLNRAKGVDLDNDKNTLSSAGVQKSDINEAKKLRKLINQMTYAKKECEKKLTMLGWDLGYQFNDEVKKILPLATIMEHVLGRKYLTQFLETLASQDLVRYWISVEELRTAQRKNWHQLGAEIFYTFIRNPTSEIKVDKNTRKRMEAFLLGDKGPDVFYEVQCQVVQTLEDKYYQPFLISDYYKEMIIAIEKEDDVSMSERKTSLDEKNVSLETVGVDSGLNVGDHSNYAKRKLYQLQEKYMNKSQALSALRNSLRPESKILNKLEKEVEWLQGEQRQLEAHLNRTEVWGENLGKWRANVQSAEIPDEKEPPQFVLVVQMENDTGEGEECISTGWVVCRSLGQFQELHKKLRPMCSDMRNLELPSNTFKFLFGKIDKATLERAKQQIQKYLDFVLKDERLNQSEAIYSFLSPSSEHLKQSSPNPKKSRFFFSTLFKSTSEQSKDNFSILKEVDEDDISQSLESTSPDTVDFCRGNGNSNKIFDDTKDTIAEPLYALLSELFDMKGFFKYLRKTLIGFVQVTYGKNINKQIHETINWYFSEQMLHYYITLILKSYWPGGALVGPEPIRSDEEKLKAAKRAQELFVNNVPELLTTLVGNNAAKNGARKVFEALQDKKMNKQLFYELFEVAMDSIFPELN</sequence>
<dbReference type="PROSITE" id="PS50132">
    <property type="entry name" value="RGS"/>
    <property type="match status" value="1"/>
</dbReference>
<keyword evidence="2" id="KW-0472">Membrane</keyword>
<feature type="transmembrane region" description="Helical" evidence="2">
    <location>
        <begin position="29"/>
        <end position="48"/>
    </location>
</feature>
<dbReference type="GO" id="GO:0035091">
    <property type="term" value="F:phosphatidylinositol binding"/>
    <property type="evidence" value="ECO:0007669"/>
    <property type="project" value="InterPro"/>
</dbReference>
<dbReference type="Pfam" id="PF00615">
    <property type="entry name" value="RGS"/>
    <property type="match status" value="1"/>
</dbReference>
<dbReference type="EMBL" id="OV121138">
    <property type="protein sequence ID" value="CAH0561356.1"/>
    <property type="molecule type" value="Genomic_DNA"/>
</dbReference>
<accession>A0A9P0BF29</accession>
<dbReference type="PANTHER" id="PTHR22775:SF48">
    <property type="entry name" value="SORTING NEXIN-25"/>
    <property type="match status" value="1"/>
</dbReference>
<keyword evidence="2" id="KW-1133">Transmembrane helix</keyword>
<dbReference type="SUPFAM" id="SSF64268">
    <property type="entry name" value="PX domain"/>
    <property type="match status" value="1"/>
</dbReference>
<dbReference type="Pfam" id="PF02194">
    <property type="entry name" value="PXA"/>
    <property type="match status" value="1"/>
</dbReference>
<reference evidence="6" key="1">
    <citation type="submission" date="2021-12" db="EMBL/GenBank/DDBJ databases">
        <authorList>
            <person name="King R."/>
        </authorList>
    </citation>
    <scope>NUCLEOTIDE SEQUENCE</scope>
</reference>
<evidence type="ECO:0000259" key="3">
    <source>
        <dbReference type="PROSITE" id="PS50132"/>
    </source>
</evidence>
<evidence type="ECO:0000313" key="7">
    <source>
        <dbReference type="Proteomes" id="UP001154078"/>
    </source>
</evidence>
<evidence type="ECO:0000256" key="2">
    <source>
        <dbReference type="SAM" id="Phobius"/>
    </source>
</evidence>
<dbReference type="OrthoDB" id="120967at2759"/>
<dbReference type="InterPro" id="IPR044926">
    <property type="entry name" value="RGS_subdomain_2"/>
</dbReference>
<organism evidence="6 7">
    <name type="scientific">Brassicogethes aeneus</name>
    <name type="common">Rape pollen beetle</name>
    <name type="synonym">Meligethes aeneus</name>
    <dbReference type="NCBI Taxonomy" id="1431903"/>
    <lineage>
        <taxon>Eukaryota</taxon>
        <taxon>Metazoa</taxon>
        <taxon>Ecdysozoa</taxon>
        <taxon>Arthropoda</taxon>
        <taxon>Hexapoda</taxon>
        <taxon>Insecta</taxon>
        <taxon>Pterygota</taxon>
        <taxon>Neoptera</taxon>
        <taxon>Endopterygota</taxon>
        <taxon>Coleoptera</taxon>
        <taxon>Polyphaga</taxon>
        <taxon>Cucujiformia</taxon>
        <taxon>Nitidulidae</taxon>
        <taxon>Meligethinae</taxon>
        <taxon>Brassicogethes</taxon>
    </lineage>
</organism>
<dbReference type="CDD" id="cd06878">
    <property type="entry name" value="PX_SNX25"/>
    <property type="match status" value="1"/>
</dbReference>
<dbReference type="Gene3D" id="1.10.167.10">
    <property type="entry name" value="Regulator of G-protein Signalling 4, domain 2"/>
    <property type="match status" value="1"/>
</dbReference>
<dbReference type="InterPro" id="IPR036871">
    <property type="entry name" value="PX_dom_sf"/>
</dbReference>
<evidence type="ECO:0000259" key="5">
    <source>
        <dbReference type="PROSITE" id="PS51207"/>
    </source>
</evidence>
<keyword evidence="7" id="KW-1185">Reference proteome</keyword>
<comment type="similarity">
    <text evidence="1">Belongs to the sorting nexin family.</text>
</comment>
<dbReference type="AlphaFoldDB" id="A0A9P0BF29"/>
<proteinExistence type="inferred from homology"/>